<reference evidence="1" key="1">
    <citation type="journal article" date="2012" name="Proc. Natl. Acad. Sci. U.S.A.">
        <title>Antigenic diversity is generated by distinct evolutionary mechanisms in African trypanosome species.</title>
        <authorList>
            <person name="Jackson A.P."/>
            <person name="Berry A."/>
            <person name="Aslett M."/>
            <person name="Allison H.C."/>
            <person name="Burton P."/>
            <person name="Vavrova-Anderson J."/>
            <person name="Brown R."/>
            <person name="Browne H."/>
            <person name="Corton N."/>
            <person name="Hauser H."/>
            <person name="Gamble J."/>
            <person name="Gilderthorp R."/>
            <person name="Marcello L."/>
            <person name="McQuillan J."/>
            <person name="Otto T.D."/>
            <person name="Quail M.A."/>
            <person name="Sanders M.J."/>
            <person name="van Tonder A."/>
            <person name="Ginger M.L."/>
            <person name="Field M.C."/>
            <person name="Barry J.D."/>
            <person name="Hertz-Fowler C."/>
            <person name="Berriman M."/>
        </authorList>
    </citation>
    <scope>NUCLEOTIDE SEQUENCE</scope>
    <source>
        <strain evidence="1">IL3000</strain>
    </source>
</reference>
<dbReference type="AlphaFoldDB" id="G0UV19"/>
<protein>
    <submittedName>
        <fullName evidence="1">Uncharacterized protein</fullName>
    </submittedName>
</protein>
<evidence type="ECO:0000313" key="1">
    <source>
        <dbReference type="EMBL" id="CCC93233.1"/>
    </source>
</evidence>
<accession>G0UV19</accession>
<organism evidence="1">
    <name type="scientific">Trypanosoma congolense (strain IL3000)</name>
    <dbReference type="NCBI Taxonomy" id="1068625"/>
    <lineage>
        <taxon>Eukaryota</taxon>
        <taxon>Discoba</taxon>
        <taxon>Euglenozoa</taxon>
        <taxon>Kinetoplastea</taxon>
        <taxon>Metakinetoplastina</taxon>
        <taxon>Trypanosomatida</taxon>
        <taxon>Trypanosomatidae</taxon>
        <taxon>Trypanosoma</taxon>
        <taxon>Nannomonas</taxon>
    </lineage>
</organism>
<dbReference type="EMBL" id="HE575322">
    <property type="protein sequence ID" value="CCC93233.1"/>
    <property type="molecule type" value="Genomic_DNA"/>
</dbReference>
<dbReference type="VEuPathDB" id="TriTrypDB:TcIL3000_9_6450"/>
<name>G0UV19_TRYCI</name>
<proteinExistence type="predicted"/>
<sequence>MAVRCPIRRCFPWGVSIPSAFRQKAKVIPLEAALTRGQPHAIVVSFLLYAHTSSIQHIFPVRNAEKLTHDNPNAAGSCLQRVLSCQVSRDLIMCACVVAATPTWLLPAPVQRRAVTVREGKDAALASPSWRAFLFALLSSVYNQTKLQSPSALAPLCAICLSPSLQVGHQLARAHILNGGGGAVGGGKEKEIHVADSVAAFAACCVACEVDIEKRDAAWMQLWDDVEPLLQPHRNGEAVALSTSWVLCQEMLIGCLMRAGRYDDVQAELSQGHITIEQLHRMSDSTLALLIGHPSMCNAVRLHVVRALVHVRRTQGGTAGALQLSPFARSSRLPSATRSAHMLATALRCLLVQASADPSPSNSARLFSDIGVLCHTCDSYVLARSLLPSVSDSSGRDEAIAFHMKATRDEHRAKLLAELVVVIADCVAFARNYWRRGDNSSADVVHACAALLSGLLSLCSPYRVRYRVEDSGGNSKMRAQPAWRRRLQRNEAVRSHKYELLPVELPHEALSRCVALLLADGFVLAGGGLGATLAVADFVDLNHYPLQLLGSLYHATRAVEKDERLAEALIILESLYRRRRQVFGEDGNISLPRRTPAPGLPAGGGRSANTGLTCTVTAHSSLLTAKGEMPRGVGELSLNILRSRSTIVAGGAFAVDHRVGVWLRKATVRVEA</sequence>
<gene>
    <name evidence="1" type="ORF">TCIL3000_9_6450</name>
</gene>